<evidence type="ECO:0000259" key="4">
    <source>
        <dbReference type="PROSITE" id="PS50014"/>
    </source>
</evidence>
<feature type="compositionally biased region" description="Polar residues" evidence="3">
    <location>
        <begin position="128"/>
        <end position="141"/>
    </location>
</feature>
<feature type="compositionally biased region" description="Basic and acidic residues" evidence="3">
    <location>
        <begin position="31"/>
        <end position="45"/>
    </location>
</feature>
<protein>
    <submittedName>
        <fullName evidence="6">Uncharacterized protein LOC105852161 isoform X1</fullName>
    </submittedName>
</protein>
<dbReference type="RefSeq" id="XP_012571311.2">
    <property type="nucleotide sequence ID" value="XM_012715857.2"/>
</dbReference>
<feature type="compositionally biased region" description="Basic and acidic residues" evidence="3">
    <location>
        <begin position="52"/>
        <end position="77"/>
    </location>
</feature>
<organism evidence="5 6">
    <name type="scientific">Cicer arietinum</name>
    <name type="common">Chickpea</name>
    <name type="synonym">Garbanzo</name>
    <dbReference type="NCBI Taxonomy" id="3827"/>
    <lineage>
        <taxon>Eukaryota</taxon>
        <taxon>Viridiplantae</taxon>
        <taxon>Streptophyta</taxon>
        <taxon>Embryophyta</taxon>
        <taxon>Tracheophyta</taxon>
        <taxon>Spermatophyta</taxon>
        <taxon>Magnoliopsida</taxon>
        <taxon>eudicotyledons</taxon>
        <taxon>Gunneridae</taxon>
        <taxon>Pentapetalae</taxon>
        <taxon>rosids</taxon>
        <taxon>fabids</taxon>
        <taxon>Fabales</taxon>
        <taxon>Fabaceae</taxon>
        <taxon>Papilionoideae</taxon>
        <taxon>50 kb inversion clade</taxon>
        <taxon>NPAAA clade</taxon>
        <taxon>Hologalegina</taxon>
        <taxon>IRL clade</taxon>
        <taxon>Cicereae</taxon>
        <taxon>Cicer</taxon>
    </lineage>
</organism>
<dbReference type="STRING" id="3827.A0A1S3E8I8"/>
<dbReference type="Gene3D" id="1.20.920.10">
    <property type="entry name" value="Bromodomain-like"/>
    <property type="match status" value="1"/>
</dbReference>
<keyword evidence="1 2" id="KW-0103">Bromodomain</keyword>
<evidence type="ECO:0000313" key="5">
    <source>
        <dbReference type="Proteomes" id="UP000087171"/>
    </source>
</evidence>
<dbReference type="OrthoDB" id="21449at2759"/>
<keyword evidence="5" id="KW-1185">Reference proteome</keyword>
<dbReference type="PANTHER" id="PTHR22881">
    <property type="entry name" value="BROMODOMAIN CONTAINING PROTEIN"/>
    <property type="match status" value="1"/>
</dbReference>
<dbReference type="PRINTS" id="PR00503">
    <property type="entry name" value="BROMODOMAIN"/>
</dbReference>
<dbReference type="PaxDb" id="3827-XP_004500467.1"/>
<dbReference type="KEGG" id="cam:105852161"/>
<gene>
    <name evidence="6" type="primary">LOC105852161</name>
</gene>
<dbReference type="PANTHER" id="PTHR22881:SF26">
    <property type="entry name" value="BROMODOMAIN CONTAINING PROTEIN, EXPRESSED"/>
    <property type="match status" value="1"/>
</dbReference>
<dbReference type="InterPro" id="IPR001487">
    <property type="entry name" value="Bromodomain"/>
</dbReference>
<accession>A0A1S3E8I8</accession>
<evidence type="ECO:0000256" key="3">
    <source>
        <dbReference type="SAM" id="MobiDB-lite"/>
    </source>
</evidence>
<name>A0A1S3E8I8_CICAR</name>
<proteinExistence type="predicted"/>
<dbReference type="SUPFAM" id="SSF47370">
    <property type="entry name" value="Bromodomain"/>
    <property type="match status" value="1"/>
</dbReference>
<reference evidence="6" key="2">
    <citation type="submission" date="2025-08" db="UniProtKB">
        <authorList>
            <consortium name="RefSeq"/>
        </authorList>
    </citation>
    <scope>IDENTIFICATION</scope>
    <source>
        <tissue evidence="6">Etiolated seedlings</tissue>
    </source>
</reference>
<dbReference type="Proteomes" id="UP000087171">
    <property type="component" value="Chromosome Ca5"/>
</dbReference>
<dbReference type="PROSITE" id="PS50014">
    <property type="entry name" value="BROMODOMAIN_2"/>
    <property type="match status" value="1"/>
</dbReference>
<evidence type="ECO:0000256" key="1">
    <source>
        <dbReference type="ARBA" id="ARBA00023117"/>
    </source>
</evidence>
<reference evidence="5" key="1">
    <citation type="journal article" date="2013" name="Nat. Biotechnol.">
        <title>Draft genome sequence of chickpea (Cicer arietinum) provides a resource for trait improvement.</title>
        <authorList>
            <person name="Varshney R.K."/>
            <person name="Song C."/>
            <person name="Saxena R.K."/>
            <person name="Azam S."/>
            <person name="Yu S."/>
            <person name="Sharpe A.G."/>
            <person name="Cannon S."/>
            <person name="Baek J."/>
            <person name="Rosen B.D."/>
            <person name="Tar'an B."/>
            <person name="Millan T."/>
            <person name="Zhang X."/>
            <person name="Ramsay L.D."/>
            <person name="Iwata A."/>
            <person name="Wang Y."/>
            <person name="Nelson W."/>
            <person name="Farmer A.D."/>
            <person name="Gaur P.M."/>
            <person name="Soderlund C."/>
            <person name="Penmetsa R.V."/>
            <person name="Xu C."/>
            <person name="Bharti A.K."/>
            <person name="He W."/>
            <person name="Winter P."/>
            <person name="Zhao S."/>
            <person name="Hane J.K."/>
            <person name="Carrasquilla-Garcia N."/>
            <person name="Condie J.A."/>
            <person name="Upadhyaya H.D."/>
            <person name="Luo M.C."/>
            <person name="Thudi M."/>
            <person name="Gowda C.L."/>
            <person name="Singh N.P."/>
            <person name="Lichtenzveig J."/>
            <person name="Gali K.K."/>
            <person name="Rubio J."/>
            <person name="Nadarajan N."/>
            <person name="Dolezel J."/>
            <person name="Bansal K.C."/>
            <person name="Xu X."/>
            <person name="Edwards D."/>
            <person name="Zhang G."/>
            <person name="Kahl G."/>
            <person name="Gil J."/>
            <person name="Singh K.B."/>
            <person name="Datta S.K."/>
            <person name="Jackson S.A."/>
            <person name="Wang J."/>
            <person name="Cook D.R."/>
        </authorList>
    </citation>
    <scope>NUCLEOTIDE SEQUENCE [LARGE SCALE GENOMIC DNA]</scope>
    <source>
        <strain evidence="5">cv. CDC Frontier</strain>
    </source>
</reference>
<dbReference type="AlphaFoldDB" id="A0A1S3E8I8"/>
<feature type="region of interest" description="Disordered" evidence="3">
    <location>
        <begin position="31"/>
        <end position="77"/>
    </location>
</feature>
<sequence length="675" mass="77295">MGTEKKRVRFEDEVEELADRRRSSRIIALEEKKRQEKERKRQEKERKRREKERKLALALEKKKNSTNHNDNKDKEKGKAILIEDEDHLNDFDEDEKHASTKKRFTKRAFYQFISSFKALQEGRHAHNNESTSINASSQNNGPDKHVLESVLDFLQRKDSDDLFGEPTNPDMVKDYHIIVKEPMDFGTMRAKVHEGMYTTLEQFKYDVFLLCFNAINAYPDTSRYHKVAETIGCHAVKIFEDLNADPENFKLELSFNKKRQTKKPLERKPRVSTKVVGRSNNTNLSKVPKTEKRFTYQLPCNKSLITEFQNANKPNFELKIDPSNYKESILRFVKDCGPIAQKVAAQKIETLQSLQLQNGNTSTSNIVKNISDSQLTPQPTTLNSTGQMLPPTFPFFNKPLTIHHTQTQQKTNVISNAANKDKTKFFNENYEDFAAAFLYMSVYDNDEKGKYHVESEISNADMVSKLANVLNNIKQQKIYASKQKMPIFGSSSSNVPIIVHPSRVISGPQTKPLDFSMTQFISQSRPTNSMSFLGDHSYSKQSPILCHSRPINNTTSNINVSSSKSLLHSEPMFPREMEASLLCLGTPYQPGDFQAIMSSQEFNKSYNQNQVISKMNPLELLSLQGPSSSKTLEVDLRREMNYNGGGDALVTKHKKDNSQLSDDDDRQPILTLKLF</sequence>
<feature type="domain" description="Bromo" evidence="4">
    <location>
        <begin position="155"/>
        <end position="225"/>
    </location>
</feature>
<dbReference type="InterPro" id="IPR051831">
    <property type="entry name" value="Bromodomain_contain_prot"/>
</dbReference>
<evidence type="ECO:0000313" key="6">
    <source>
        <dbReference type="RefSeq" id="XP_012571311.2"/>
    </source>
</evidence>
<feature type="region of interest" description="Disordered" evidence="3">
    <location>
        <begin position="123"/>
        <end position="142"/>
    </location>
</feature>
<dbReference type="InterPro" id="IPR036427">
    <property type="entry name" value="Bromodomain-like_sf"/>
</dbReference>
<dbReference type="SMART" id="SM00297">
    <property type="entry name" value="BROMO"/>
    <property type="match status" value="1"/>
</dbReference>
<dbReference type="CDD" id="cd04369">
    <property type="entry name" value="Bromodomain"/>
    <property type="match status" value="1"/>
</dbReference>
<evidence type="ECO:0000256" key="2">
    <source>
        <dbReference type="PROSITE-ProRule" id="PRU00035"/>
    </source>
</evidence>
<dbReference type="Pfam" id="PF00439">
    <property type="entry name" value="Bromodomain"/>
    <property type="match status" value="1"/>
</dbReference>